<dbReference type="PANTHER" id="PTHR21600">
    <property type="entry name" value="MITOCHONDRIAL RNA PSEUDOURIDINE SYNTHASE"/>
    <property type="match status" value="1"/>
</dbReference>
<dbReference type="PROSITE" id="PS01129">
    <property type="entry name" value="PSI_RLU"/>
    <property type="match status" value="1"/>
</dbReference>
<gene>
    <name evidence="9" type="ORF">ONB1V03_LOCUS23742</name>
</gene>
<feature type="non-terminal residue" evidence="9">
    <location>
        <position position="1"/>
    </location>
</feature>
<protein>
    <recommendedName>
        <fullName evidence="6">Pseudouridylate synthase RPUSD4, mitochondrial</fullName>
    </recommendedName>
    <alternativeName>
        <fullName evidence="7">RNA pseudouridylate synthase domain-containing protein 4</fullName>
    </alternativeName>
</protein>
<dbReference type="InterPro" id="IPR020103">
    <property type="entry name" value="PsdUridine_synth_cat_dom_sf"/>
</dbReference>
<comment type="catalytic activity">
    <reaction evidence="2">
        <text>uridine in 5S rRNA = pseudouridine in 5S rRNA</text>
        <dbReference type="Rhea" id="RHEA:47036"/>
        <dbReference type="Rhea" id="RHEA-COMP:11730"/>
        <dbReference type="Rhea" id="RHEA-COMP:11731"/>
        <dbReference type="ChEBI" id="CHEBI:65314"/>
        <dbReference type="ChEBI" id="CHEBI:65315"/>
    </reaction>
</comment>
<comment type="similarity">
    <text evidence="3">Belongs to the pseudouridine synthase RluA family.</text>
</comment>
<accession>A0A7R9R3G9</accession>
<dbReference type="EMBL" id="CAJPVJ010062726">
    <property type="protein sequence ID" value="CAG2184322.1"/>
    <property type="molecule type" value="Genomic_DNA"/>
</dbReference>
<evidence type="ECO:0000259" key="8">
    <source>
        <dbReference type="Pfam" id="PF00849"/>
    </source>
</evidence>
<dbReference type="GO" id="GO:0003723">
    <property type="term" value="F:RNA binding"/>
    <property type="evidence" value="ECO:0007669"/>
    <property type="project" value="InterPro"/>
</dbReference>
<sequence length="147" mass="16777">TGAQYLNDVQSGAVSPQYPHKFTDEVKNYRSQLGLGKEKLDSKGFRVLSGQVFDYTKFTKEDIIELLVKSILFDDNDIVAINKPYGMSVHTKESPYSPVLTEFLPQLTEKVNCHKLYTVHRLDRDTTGVLLLAKTQEMAKRLNQMFC</sequence>
<comment type="catalytic activity">
    <reaction evidence="1">
        <text>a uridine in mRNA = a pseudouridine in mRNA</text>
        <dbReference type="Rhea" id="RHEA:56644"/>
        <dbReference type="Rhea" id="RHEA-COMP:14658"/>
        <dbReference type="Rhea" id="RHEA-COMP:14659"/>
        <dbReference type="ChEBI" id="CHEBI:65314"/>
        <dbReference type="ChEBI" id="CHEBI:65315"/>
    </reaction>
</comment>
<evidence type="ECO:0000256" key="1">
    <source>
        <dbReference type="ARBA" id="ARBA00001166"/>
    </source>
</evidence>
<dbReference type="InterPro" id="IPR006224">
    <property type="entry name" value="PsdUridine_synth_RluA-like_CS"/>
</dbReference>
<evidence type="ECO:0000256" key="4">
    <source>
        <dbReference type="ARBA" id="ARBA00023235"/>
    </source>
</evidence>
<dbReference type="OrthoDB" id="418349at2759"/>
<evidence type="ECO:0000313" key="9">
    <source>
        <dbReference type="EMBL" id="CAD7668873.1"/>
    </source>
</evidence>
<evidence type="ECO:0000313" key="10">
    <source>
        <dbReference type="Proteomes" id="UP000728032"/>
    </source>
</evidence>
<keyword evidence="4" id="KW-0413">Isomerase</keyword>
<dbReference type="GO" id="GO:0001522">
    <property type="term" value="P:pseudouridine synthesis"/>
    <property type="evidence" value="ECO:0007669"/>
    <property type="project" value="InterPro"/>
</dbReference>
<evidence type="ECO:0000256" key="6">
    <source>
        <dbReference type="ARBA" id="ARBA00039953"/>
    </source>
</evidence>
<evidence type="ECO:0000256" key="3">
    <source>
        <dbReference type="ARBA" id="ARBA00010876"/>
    </source>
</evidence>
<dbReference type="Proteomes" id="UP000728032">
    <property type="component" value="Unassembled WGS sequence"/>
</dbReference>
<evidence type="ECO:0000256" key="5">
    <source>
        <dbReference type="ARBA" id="ARBA00036943"/>
    </source>
</evidence>
<dbReference type="GO" id="GO:0009982">
    <property type="term" value="F:pseudouridine synthase activity"/>
    <property type="evidence" value="ECO:0007669"/>
    <property type="project" value="InterPro"/>
</dbReference>
<name>A0A7R9R3G9_9ACAR</name>
<dbReference type="PANTHER" id="PTHR21600:SF83">
    <property type="entry name" value="PSEUDOURIDYLATE SYNTHASE RPUSD4, MITOCHONDRIAL"/>
    <property type="match status" value="1"/>
</dbReference>
<reference evidence="9" key="1">
    <citation type="submission" date="2020-11" db="EMBL/GenBank/DDBJ databases">
        <authorList>
            <person name="Tran Van P."/>
        </authorList>
    </citation>
    <scope>NUCLEOTIDE SEQUENCE</scope>
</reference>
<dbReference type="InterPro" id="IPR050188">
    <property type="entry name" value="RluA_PseudoU_synthase"/>
</dbReference>
<evidence type="ECO:0000256" key="7">
    <source>
        <dbReference type="ARBA" id="ARBA00041563"/>
    </source>
</evidence>
<keyword evidence="10" id="KW-1185">Reference proteome</keyword>
<organism evidence="9">
    <name type="scientific">Oppiella nova</name>
    <dbReference type="NCBI Taxonomy" id="334625"/>
    <lineage>
        <taxon>Eukaryota</taxon>
        <taxon>Metazoa</taxon>
        <taxon>Ecdysozoa</taxon>
        <taxon>Arthropoda</taxon>
        <taxon>Chelicerata</taxon>
        <taxon>Arachnida</taxon>
        <taxon>Acari</taxon>
        <taxon>Acariformes</taxon>
        <taxon>Sarcoptiformes</taxon>
        <taxon>Oribatida</taxon>
        <taxon>Brachypylina</taxon>
        <taxon>Oppioidea</taxon>
        <taxon>Oppiidae</taxon>
        <taxon>Oppiella</taxon>
    </lineage>
</organism>
<dbReference type="EMBL" id="OC977551">
    <property type="protein sequence ID" value="CAD7668873.1"/>
    <property type="molecule type" value="Genomic_DNA"/>
</dbReference>
<feature type="non-terminal residue" evidence="9">
    <location>
        <position position="147"/>
    </location>
</feature>
<dbReference type="SUPFAM" id="SSF55120">
    <property type="entry name" value="Pseudouridine synthase"/>
    <property type="match status" value="1"/>
</dbReference>
<dbReference type="InterPro" id="IPR006145">
    <property type="entry name" value="PsdUridine_synth_RsuA/RluA"/>
</dbReference>
<dbReference type="Pfam" id="PF00849">
    <property type="entry name" value="PseudoU_synth_2"/>
    <property type="match status" value="1"/>
</dbReference>
<feature type="domain" description="Pseudouridine synthase RsuA/RluA-like" evidence="8">
    <location>
        <begin position="78"/>
        <end position="146"/>
    </location>
</feature>
<evidence type="ECO:0000256" key="2">
    <source>
        <dbReference type="ARBA" id="ARBA00001896"/>
    </source>
</evidence>
<dbReference type="Gene3D" id="3.30.2350.10">
    <property type="entry name" value="Pseudouridine synthase"/>
    <property type="match status" value="1"/>
</dbReference>
<proteinExistence type="inferred from homology"/>
<dbReference type="AlphaFoldDB" id="A0A7R9R3G9"/>
<comment type="catalytic activity">
    <reaction evidence="5">
        <text>a uridine in tRNA = a pseudouridine in tRNA</text>
        <dbReference type="Rhea" id="RHEA:54572"/>
        <dbReference type="Rhea" id="RHEA-COMP:13339"/>
        <dbReference type="Rhea" id="RHEA-COMP:13934"/>
        <dbReference type="ChEBI" id="CHEBI:65314"/>
        <dbReference type="ChEBI" id="CHEBI:65315"/>
    </reaction>
</comment>